<evidence type="ECO:0000313" key="1">
    <source>
        <dbReference type="EMBL" id="MFC7316575.1"/>
    </source>
</evidence>
<comment type="caution">
    <text evidence="1">The sequence shown here is derived from an EMBL/GenBank/DDBJ whole genome shotgun (WGS) entry which is preliminary data.</text>
</comment>
<organism evidence="1 2">
    <name type="scientific">Halomarina halobia</name>
    <dbReference type="NCBI Taxonomy" id="3033386"/>
    <lineage>
        <taxon>Archaea</taxon>
        <taxon>Methanobacteriati</taxon>
        <taxon>Methanobacteriota</taxon>
        <taxon>Stenosarchaea group</taxon>
        <taxon>Halobacteria</taxon>
        <taxon>Halobacteriales</taxon>
        <taxon>Natronomonadaceae</taxon>
        <taxon>Halomarina</taxon>
    </lineage>
</organism>
<protein>
    <submittedName>
        <fullName evidence="1">Uncharacterized protein</fullName>
    </submittedName>
</protein>
<name>A0ABD6A873_9EURY</name>
<dbReference type="RefSeq" id="WP_276304161.1">
    <property type="nucleotide sequence ID" value="NZ_CP119992.1"/>
</dbReference>
<proteinExistence type="predicted"/>
<gene>
    <name evidence="1" type="ORF">ACFQPE_07150</name>
</gene>
<dbReference type="GeneID" id="79316785"/>
<keyword evidence="2" id="KW-1185">Reference proteome</keyword>
<accession>A0ABD6A873</accession>
<dbReference type="EMBL" id="JBHTBF010000002">
    <property type="protein sequence ID" value="MFC7316575.1"/>
    <property type="molecule type" value="Genomic_DNA"/>
</dbReference>
<dbReference type="AlphaFoldDB" id="A0ABD6A873"/>
<evidence type="ECO:0000313" key="2">
    <source>
        <dbReference type="Proteomes" id="UP001596547"/>
    </source>
</evidence>
<reference evidence="1 2" key="1">
    <citation type="journal article" date="2019" name="Int. J. Syst. Evol. Microbiol.">
        <title>The Global Catalogue of Microorganisms (GCM) 10K type strain sequencing project: providing services to taxonomists for standard genome sequencing and annotation.</title>
        <authorList>
            <consortium name="The Broad Institute Genomics Platform"/>
            <consortium name="The Broad Institute Genome Sequencing Center for Infectious Disease"/>
            <person name="Wu L."/>
            <person name="Ma J."/>
        </authorList>
    </citation>
    <scope>NUCLEOTIDE SEQUENCE [LARGE SCALE GENOMIC DNA]</scope>
    <source>
        <strain evidence="1 2">PSR21</strain>
    </source>
</reference>
<sequence>MGRPEAAVTLSFEPSERFRAAAAEWGDRRHVAPEEAFEVKAEQALLEVEYLVSGATEVEFDVADGTVAYDPSPELRALLEERAEEVGLDPAVLLGLYVDLFASVFLEGGEA</sequence>
<dbReference type="Proteomes" id="UP001596547">
    <property type="component" value="Unassembled WGS sequence"/>
</dbReference>